<protein>
    <submittedName>
        <fullName evidence="10">ABC transporter substrate-binding protein</fullName>
    </submittedName>
</protein>
<keyword evidence="11" id="KW-1185">Reference proteome</keyword>
<gene>
    <name evidence="10" type="ORF">FZ942_33035</name>
</gene>
<dbReference type="Pfam" id="PF00924">
    <property type="entry name" value="MS_channel_2nd"/>
    <property type="match status" value="1"/>
</dbReference>
<evidence type="ECO:0000256" key="5">
    <source>
        <dbReference type="ARBA" id="ARBA00022989"/>
    </source>
</evidence>
<dbReference type="Gene3D" id="2.30.30.60">
    <property type="match status" value="1"/>
</dbReference>
<dbReference type="CDD" id="cd00038">
    <property type="entry name" value="CAP_ED"/>
    <property type="match status" value="1"/>
</dbReference>
<dbReference type="Pfam" id="PF00027">
    <property type="entry name" value="cNMP_binding"/>
    <property type="match status" value="1"/>
</dbReference>
<dbReference type="SMART" id="SM00100">
    <property type="entry name" value="cNMP"/>
    <property type="match status" value="1"/>
</dbReference>
<dbReference type="GO" id="GO:0008381">
    <property type="term" value="F:mechanosensitive monoatomic ion channel activity"/>
    <property type="evidence" value="ECO:0007669"/>
    <property type="project" value="UniProtKB-ARBA"/>
</dbReference>
<evidence type="ECO:0000313" key="10">
    <source>
        <dbReference type="EMBL" id="KAA0588944.1"/>
    </source>
</evidence>
<feature type="domain" description="Cyclic nucleotide-binding" evidence="9">
    <location>
        <begin position="1007"/>
        <end position="1110"/>
    </location>
</feature>
<evidence type="ECO:0000256" key="6">
    <source>
        <dbReference type="ARBA" id="ARBA00023136"/>
    </source>
</evidence>
<accession>A0A5A9G5D5</accession>
<comment type="subcellular location">
    <subcellularLocation>
        <location evidence="1">Membrane</location>
    </subcellularLocation>
</comment>
<dbReference type="EMBL" id="VTTN01000026">
    <property type="protein sequence ID" value="KAA0588944.1"/>
    <property type="molecule type" value="Genomic_DNA"/>
</dbReference>
<dbReference type="InterPro" id="IPR006685">
    <property type="entry name" value="MscS_channel_2nd"/>
</dbReference>
<dbReference type="Proteomes" id="UP000324927">
    <property type="component" value="Unassembled WGS sequence"/>
</dbReference>
<dbReference type="GO" id="GO:0016020">
    <property type="term" value="C:membrane"/>
    <property type="evidence" value="ECO:0007669"/>
    <property type="project" value="UniProtKB-SubCell"/>
</dbReference>
<evidence type="ECO:0000256" key="8">
    <source>
        <dbReference type="SAM" id="Phobius"/>
    </source>
</evidence>
<evidence type="ECO:0000256" key="3">
    <source>
        <dbReference type="ARBA" id="ARBA00022692"/>
    </source>
</evidence>
<feature type="compositionally biased region" description="Basic and acidic residues" evidence="7">
    <location>
        <begin position="445"/>
        <end position="460"/>
    </location>
</feature>
<keyword evidence="5 8" id="KW-1133">Transmembrane helix</keyword>
<dbReference type="PANTHER" id="PTHR47151:SF2">
    <property type="entry name" value="AMINO ACID BINDING PROTEIN"/>
    <property type="match status" value="1"/>
</dbReference>
<dbReference type="PANTHER" id="PTHR47151">
    <property type="entry name" value="LEU/ILE/VAL-BINDING ABC TRANSPORTER SUBUNIT"/>
    <property type="match status" value="1"/>
</dbReference>
<dbReference type="PROSITE" id="PS50042">
    <property type="entry name" value="CNMP_BINDING_3"/>
    <property type="match status" value="1"/>
</dbReference>
<evidence type="ECO:0000313" key="11">
    <source>
        <dbReference type="Proteomes" id="UP000324927"/>
    </source>
</evidence>
<comment type="caution">
    <text evidence="10">The sequence shown here is derived from an EMBL/GenBank/DDBJ whole genome shotgun (WGS) entry which is preliminary data.</text>
</comment>
<comment type="similarity">
    <text evidence="2">Belongs to the leucine-binding protein family.</text>
</comment>
<dbReference type="InterPro" id="IPR028082">
    <property type="entry name" value="Peripla_BP_I"/>
</dbReference>
<reference evidence="10 11" key="1">
    <citation type="submission" date="2019-08" db="EMBL/GenBank/DDBJ databases">
        <authorList>
            <person name="Grouzdev D."/>
            <person name="Tikhonova E."/>
            <person name="Kravchenko I."/>
        </authorList>
    </citation>
    <scope>NUCLEOTIDE SEQUENCE [LARGE SCALE GENOMIC DNA]</scope>
    <source>
        <strain evidence="10 11">59b</strain>
    </source>
</reference>
<keyword evidence="3 8" id="KW-0812">Transmembrane</keyword>
<dbReference type="InterPro" id="IPR010920">
    <property type="entry name" value="LSM_dom_sf"/>
</dbReference>
<dbReference type="OrthoDB" id="9799209at2"/>
<dbReference type="Pfam" id="PF13458">
    <property type="entry name" value="Peripla_BP_6"/>
    <property type="match status" value="1"/>
</dbReference>
<feature type="transmembrane region" description="Helical" evidence="8">
    <location>
        <begin position="726"/>
        <end position="747"/>
    </location>
</feature>
<keyword evidence="6 8" id="KW-0472">Membrane</keyword>
<dbReference type="Gene3D" id="3.40.50.2300">
    <property type="match status" value="2"/>
</dbReference>
<feature type="region of interest" description="Disordered" evidence="7">
    <location>
        <begin position="1128"/>
        <end position="1149"/>
    </location>
</feature>
<dbReference type="InterPro" id="IPR000595">
    <property type="entry name" value="cNMP-bd_dom"/>
</dbReference>
<feature type="transmembrane region" description="Helical" evidence="8">
    <location>
        <begin position="660"/>
        <end position="681"/>
    </location>
</feature>
<dbReference type="SUPFAM" id="SSF50182">
    <property type="entry name" value="Sm-like ribonucleoproteins"/>
    <property type="match status" value="1"/>
</dbReference>
<feature type="transmembrane region" description="Helical" evidence="8">
    <location>
        <begin position="768"/>
        <end position="790"/>
    </location>
</feature>
<organism evidence="10 11">
    <name type="scientific">Azospirillum lipoferum</name>
    <dbReference type="NCBI Taxonomy" id="193"/>
    <lineage>
        <taxon>Bacteria</taxon>
        <taxon>Pseudomonadati</taxon>
        <taxon>Pseudomonadota</taxon>
        <taxon>Alphaproteobacteria</taxon>
        <taxon>Rhodospirillales</taxon>
        <taxon>Azospirillaceae</taxon>
        <taxon>Azospirillum</taxon>
    </lineage>
</organism>
<evidence type="ECO:0000259" key="9">
    <source>
        <dbReference type="PROSITE" id="PS50042"/>
    </source>
</evidence>
<dbReference type="Gene3D" id="2.60.120.10">
    <property type="entry name" value="Jelly Rolls"/>
    <property type="match status" value="1"/>
</dbReference>
<name>A0A5A9G5D5_AZOLI</name>
<evidence type="ECO:0000256" key="7">
    <source>
        <dbReference type="SAM" id="MobiDB-lite"/>
    </source>
</evidence>
<dbReference type="AlphaFoldDB" id="A0A5A9G5D5"/>
<dbReference type="InterPro" id="IPR014710">
    <property type="entry name" value="RmlC-like_jellyroll"/>
</dbReference>
<proteinExistence type="inferred from homology"/>
<dbReference type="SUPFAM" id="SSF53822">
    <property type="entry name" value="Periplasmic binding protein-like I"/>
    <property type="match status" value="1"/>
</dbReference>
<dbReference type="InterPro" id="IPR023408">
    <property type="entry name" value="MscS_beta-dom_sf"/>
</dbReference>
<evidence type="ECO:0000256" key="1">
    <source>
        <dbReference type="ARBA" id="ARBA00004370"/>
    </source>
</evidence>
<feature type="region of interest" description="Disordered" evidence="7">
    <location>
        <begin position="445"/>
        <end position="464"/>
    </location>
</feature>
<evidence type="ECO:0000256" key="2">
    <source>
        <dbReference type="ARBA" id="ARBA00010062"/>
    </source>
</evidence>
<sequence>MGLDRRRALGPTGRIRPAASRSMWSPGVVLPMRLIAVLLLLAALLAGGLVLPSLTSRSAMPENVGTVRIAYAGNLSEGGQDIVRALGLLADGVNATGGIDGLQLQFVPFDDHGVSPGARKAAAEIVEDDSILAVIGHDSSATSLAAAPIYAAAGIPALSPMASETSLTRNNAWYFRIGHSDEREAAFMADYAKLGLLADSVALLRTPQPVTERLAAPLREVLPRREVGLRLDAAVNPAAAGFARDMADFVSALRAQSPETVVLLLATEEPAVMLVQALRDAGVTNRILGPNWLGTPSFGKRLSRLPRESSRPGLYTGRLFVISPFLPDIANQQANRLLGAYDARFGPLGNWAALYAYDAGQLLIAAVRRAGLAASWSTRASARRMVRDQLAAIRSVLHAVPGVTGPLYFGEDGTPERALGVGQFTSARLDDGLTTALTQLRYTADGDGKADGKDGGKEDGGGAMRPLSVVHVGMSVSRISDIDPVNRSARIEFDLWFRYRIVPDSPSPDAVTDIQFLDTAEPVVLSSPVEQVRNGDEEYRLYHVAGRFLMDAWQDAHLLPGGHRVGLRFRSRDLGHDRMIFAVDEGDGSAHRDLAGVLAGRKVAGAGWAVTDAVLTADIPAAVPGAQLRPEERRAGRDAPAVRFELSIEPQDRGLRRQIGGMPALVGVWGACLLLLALRAAEAWQTDRRSPRLFLLIEAAATGVGMLAAEAALIDGFARYDAERAMAAVVTTFDVAWWLIPALFINLALHRFVWDPLEETSERAIPQVVKSTLTLLILILAVFGVIAQVFQKDLTSLLATSGVLAMIIGLSLQSNLSNIFSGMVLNLERPFRRGDWIKVGDAPIGQVIDISWRSTKIQTFNNTVVSIPNAVAAGTRIENCSHPNNRFIAQMLLHVTLGHDPDRIVNLLTDALRLVKSVDGRKHLGLVWVKFNGIDEFGMRFLISFDLTDRSLLQSQEHAVLLSIHSVLRHAGVTLAQRHANIRLVEGGTDPADAHPDASALIAGAALFQPLDAAARERLAAGARPQRVATGTPLYRQGDAGRSLFLVAEGIVALSTTAVDGTEIELSRLGPGALFGEGALLDGTARTSSARTLGPALLYEIDETVLAQALDGQPSLRELLARIAAARSADGNDAGRPDDEDRQRGQGTGMLARLRDALGFSDANA</sequence>
<dbReference type="SUPFAM" id="SSF51206">
    <property type="entry name" value="cAMP-binding domain-like"/>
    <property type="match status" value="1"/>
</dbReference>
<dbReference type="InterPro" id="IPR018490">
    <property type="entry name" value="cNMP-bd_dom_sf"/>
</dbReference>
<feature type="compositionally biased region" description="Basic and acidic residues" evidence="7">
    <location>
        <begin position="1133"/>
        <end position="1144"/>
    </location>
</feature>
<dbReference type="InterPro" id="IPR028081">
    <property type="entry name" value="Leu-bd"/>
</dbReference>
<evidence type="ECO:0000256" key="4">
    <source>
        <dbReference type="ARBA" id="ARBA00022729"/>
    </source>
</evidence>
<dbReference type="Gene3D" id="1.10.287.1260">
    <property type="match status" value="1"/>
</dbReference>
<keyword evidence="4" id="KW-0732">Signal</keyword>
<feature type="transmembrane region" description="Helical" evidence="8">
    <location>
        <begin position="693"/>
        <end position="714"/>
    </location>
</feature>